<sequence length="142" mass="15462">MRLPSLKLAALATVLWAATVTTAFGHGDVAPQPVDTSALRQLGEEWLELNPYPGDDKAIEIGSSAYNQNCARCHGLGAVSGGIAPDLRNLPPDEEGDAWYIMRIRNGAIRNGITYMPPFEGILSQEAMWSIRAWLVTLEPDQ</sequence>
<keyword evidence="5" id="KW-0732">Signal</keyword>
<accession>A0A9E4K4Y8</accession>
<evidence type="ECO:0000256" key="5">
    <source>
        <dbReference type="SAM" id="SignalP"/>
    </source>
</evidence>
<proteinExistence type="predicted"/>
<protein>
    <submittedName>
        <fullName evidence="7">Cytochrome c-550 PedF</fullName>
    </submittedName>
</protein>
<keyword evidence="1 4" id="KW-0349">Heme</keyword>
<evidence type="ECO:0000256" key="3">
    <source>
        <dbReference type="ARBA" id="ARBA00023004"/>
    </source>
</evidence>
<dbReference type="Gene3D" id="1.10.760.10">
    <property type="entry name" value="Cytochrome c-like domain"/>
    <property type="match status" value="1"/>
</dbReference>
<feature type="signal peptide" evidence="5">
    <location>
        <begin position="1"/>
        <end position="23"/>
    </location>
</feature>
<name>A0A9E4K4Y8_9GAMM</name>
<dbReference type="InterPro" id="IPR036909">
    <property type="entry name" value="Cyt_c-like_dom_sf"/>
</dbReference>
<dbReference type="GO" id="GO:0020037">
    <property type="term" value="F:heme binding"/>
    <property type="evidence" value="ECO:0007669"/>
    <property type="project" value="InterPro"/>
</dbReference>
<dbReference type="SUPFAM" id="SSF46626">
    <property type="entry name" value="Cytochrome c"/>
    <property type="match status" value="1"/>
</dbReference>
<dbReference type="Pfam" id="PF13442">
    <property type="entry name" value="Cytochrome_CBB3"/>
    <property type="match status" value="1"/>
</dbReference>
<organism evidence="7 8">
    <name type="scientific">Candidatus Thiodiazotropha lotti</name>
    <dbReference type="NCBI Taxonomy" id="2792787"/>
    <lineage>
        <taxon>Bacteria</taxon>
        <taxon>Pseudomonadati</taxon>
        <taxon>Pseudomonadota</taxon>
        <taxon>Gammaproteobacteria</taxon>
        <taxon>Chromatiales</taxon>
        <taxon>Sedimenticolaceae</taxon>
        <taxon>Candidatus Thiodiazotropha</taxon>
    </lineage>
</organism>
<evidence type="ECO:0000256" key="1">
    <source>
        <dbReference type="ARBA" id="ARBA00022617"/>
    </source>
</evidence>
<evidence type="ECO:0000256" key="2">
    <source>
        <dbReference type="ARBA" id="ARBA00022723"/>
    </source>
</evidence>
<keyword evidence="2 4" id="KW-0479">Metal-binding</keyword>
<dbReference type="InterPro" id="IPR030991">
    <property type="entry name" value="c550_proteobact"/>
</dbReference>
<dbReference type="Proteomes" id="UP000886687">
    <property type="component" value="Unassembled WGS sequence"/>
</dbReference>
<dbReference type="GO" id="GO:0046872">
    <property type="term" value="F:metal ion binding"/>
    <property type="evidence" value="ECO:0007669"/>
    <property type="project" value="UniProtKB-KW"/>
</dbReference>
<reference evidence="7" key="1">
    <citation type="journal article" date="2021" name="Proc. Natl. Acad. Sci. U.S.A.">
        <title>Global biogeography of chemosynthetic symbionts reveals both localized and globally distributed symbiont groups. .</title>
        <authorList>
            <person name="Osvatic J.T."/>
            <person name="Wilkins L.G.E."/>
            <person name="Leibrecht L."/>
            <person name="Leray M."/>
            <person name="Zauner S."/>
            <person name="Polzin J."/>
            <person name="Camacho Y."/>
            <person name="Gros O."/>
            <person name="van Gils J.A."/>
            <person name="Eisen J.A."/>
            <person name="Petersen J.M."/>
            <person name="Yuen B."/>
        </authorList>
    </citation>
    <scope>NUCLEOTIDE SEQUENCE</scope>
    <source>
        <strain evidence="7">MAGL173</strain>
    </source>
</reference>
<dbReference type="GO" id="GO:0009055">
    <property type="term" value="F:electron transfer activity"/>
    <property type="evidence" value="ECO:0007669"/>
    <property type="project" value="InterPro"/>
</dbReference>
<feature type="domain" description="Cytochrome c" evidence="6">
    <location>
        <begin position="57"/>
        <end position="139"/>
    </location>
</feature>
<evidence type="ECO:0000313" key="8">
    <source>
        <dbReference type="Proteomes" id="UP000886687"/>
    </source>
</evidence>
<dbReference type="InterPro" id="IPR009056">
    <property type="entry name" value="Cyt_c-like_dom"/>
</dbReference>
<dbReference type="NCBIfam" id="TIGR04494">
    <property type="entry name" value="c550_PedF"/>
    <property type="match status" value="1"/>
</dbReference>
<keyword evidence="3 4" id="KW-0408">Iron</keyword>
<dbReference type="AlphaFoldDB" id="A0A9E4K4Y8"/>
<dbReference type="EMBL" id="JAEPDI010000006">
    <property type="protein sequence ID" value="MCG7939520.1"/>
    <property type="molecule type" value="Genomic_DNA"/>
</dbReference>
<comment type="caution">
    <text evidence="7">The sequence shown here is derived from an EMBL/GenBank/DDBJ whole genome shotgun (WGS) entry which is preliminary data.</text>
</comment>
<gene>
    <name evidence="7" type="primary">pedF</name>
    <name evidence="7" type="ORF">JAZ04_11805</name>
</gene>
<evidence type="ECO:0000313" key="7">
    <source>
        <dbReference type="EMBL" id="MCG7939520.1"/>
    </source>
</evidence>
<feature type="chain" id="PRO_5038746490" evidence="5">
    <location>
        <begin position="24"/>
        <end position="142"/>
    </location>
</feature>
<dbReference type="PROSITE" id="PS51007">
    <property type="entry name" value="CYTC"/>
    <property type="match status" value="1"/>
</dbReference>
<evidence type="ECO:0000259" key="6">
    <source>
        <dbReference type="PROSITE" id="PS51007"/>
    </source>
</evidence>
<evidence type="ECO:0000256" key="4">
    <source>
        <dbReference type="PROSITE-ProRule" id="PRU00433"/>
    </source>
</evidence>